<dbReference type="Gene3D" id="3.40.50.450">
    <property type="match status" value="1"/>
</dbReference>
<feature type="domain" description="Smf/DprA SLOG" evidence="2">
    <location>
        <begin position="78"/>
        <end position="277"/>
    </location>
</feature>
<dbReference type="NCBIfam" id="TIGR00732">
    <property type="entry name" value="dprA"/>
    <property type="match status" value="1"/>
</dbReference>
<dbReference type="PANTHER" id="PTHR43022:SF1">
    <property type="entry name" value="PROTEIN SMF"/>
    <property type="match status" value="1"/>
</dbReference>
<organism evidence="3 4">
    <name type="scientific">Cloacibacillus evryensis</name>
    <dbReference type="NCBI Taxonomy" id="508460"/>
    <lineage>
        <taxon>Bacteria</taxon>
        <taxon>Thermotogati</taxon>
        <taxon>Synergistota</taxon>
        <taxon>Synergistia</taxon>
        <taxon>Synergistales</taxon>
        <taxon>Synergistaceae</taxon>
        <taxon>Cloacibacillus</taxon>
    </lineage>
</organism>
<dbReference type="SUPFAM" id="SSF102405">
    <property type="entry name" value="MCP/YpsA-like"/>
    <property type="match status" value="1"/>
</dbReference>
<dbReference type="InterPro" id="IPR057666">
    <property type="entry name" value="DrpA_SLOG"/>
</dbReference>
<dbReference type="Pfam" id="PF02481">
    <property type="entry name" value="DNA_processg_A"/>
    <property type="match status" value="1"/>
</dbReference>
<comment type="similarity">
    <text evidence="1">Belongs to the DprA/Smf family.</text>
</comment>
<sequence length="366" mass="39265">MDDRLKMMLLLNSVNANAAALAKFLLRGAEPRELWNPAKTDVAQEVFSEKSLAKIRAANDAAWAERELDRAGKLGARLLTVDDGDYPQELFDLKDAPLVLYWKGGAKKLPDKKKIGVVGTRRMSRYGREVSMRIGAACAKHDIILISGGAWGVDGCSQEACCGGGGETFAVLGTGIDLVYPAANKKLFERIAERGALISEFPLGANGEPWHFPQRNRIVAALSEKVVVVEAPLKSGSMITARLALELGREIWAVPGQIYGANSEGTNRLIYDGAYPYIGEEIFLGACGIDIAASPPEKKGPEGAGISGEEKRIFNFLAENGAMTIDNLSLAVKMSPADLLKNIALLSAKGIVFMSAPGRYSVKGNL</sequence>
<proteinExistence type="inferred from homology"/>
<protein>
    <submittedName>
        <fullName evidence="3">DNA-processing protein DprA</fullName>
    </submittedName>
</protein>
<dbReference type="RefSeq" id="WP_256181122.1">
    <property type="nucleotide sequence ID" value="NZ_DBEWVB010000127.1"/>
</dbReference>
<evidence type="ECO:0000313" key="4">
    <source>
        <dbReference type="Proteomes" id="UP001205919"/>
    </source>
</evidence>
<evidence type="ECO:0000313" key="3">
    <source>
        <dbReference type="EMBL" id="MCQ4812898.1"/>
    </source>
</evidence>
<gene>
    <name evidence="3" type="primary">dprA</name>
    <name evidence="3" type="ORF">NE630_00510</name>
</gene>
<dbReference type="InterPro" id="IPR003488">
    <property type="entry name" value="DprA"/>
</dbReference>
<dbReference type="PANTHER" id="PTHR43022">
    <property type="entry name" value="PROTEIN SMF"/>
    <property type="match status" value="1"/>
</dbReference>
<accession>A0AAW5K2V5</accession>
<dbReference type="GO" id="GO:0009294">
    <property type="term" value="P:DNA-mediated transformation"/>
    <property type="evidence" value="ECO:0007669"/>
    <property type="project" value="InterPro"/>
</dbReference>
<name>A0AAW5K2V5_9BACT</name>
<keyword evidence="4" id="KW-1185">Reference proteome</keyword>
<evidence type="ECO:0000259" key="2">
    <source>
        <dbReference type="Pfam" id="PF02481"/>
    </source>
</evidence>
<dbReference type="EMBL" id="JANFYT010000001">
    <property type="protein sequence ID" value="MCQ4812898.1"/>
    <property type="molecule type" value="Genomic_DNA"/>
</dbReference>
<reference evidence="3 4" key="1">
    <citation type="submission" date="2022-06" db="EMBL/GenBank/DDBJ databases">
        <title>Isolation of gut microbiota from human fecal samples.</title>
        <authorList>
            <person name="Pamer E.G."/>
            <person name="Barat B."/>
            <person name="Waligurski E."/>
            <person name="Medina S."/>
            <person name="Paddock L."/>
            <person name="Mostad J."/>
        </authorList>
    </citation>
    <scope>NUCLEOTIDE SEQUENCE [LARGE SCALE GENOMIC DNA]</scope>
    <source>
        <strain evidence="3 4">DFI.9.90</strain>
    </source>
</reference>
<dbReference type="Proteomes" id="UP001205919">
    <property type="component" value="Unassembled WGS sequence"/>
</dbReference>
<dbReference type="AlphaFoldDB" id="A0AAW5K2V5"/>
<evidence type="ECO:0000256" key="1">
    <source>
        <dbReference type="ARBA" id="ARBA00006525"/>
    </source>
</evidence>
<comment type="caution">
    <text evidence="3">The sequence shown here is derived from an EMBL/GenBank/DDBJ whole genome shotgun (WGS) entry which is preliminary data.</text>
</comment>